<organism evidence="7 8">
    <name type="scientific">Nitratireductor aquimarinus</name>
    <dbReference type="NCBI Taxonomy" id="889300"/>
    <lineage>
        <taxon>Bacteria</taxon>
        <taxon>Pseudomonadati</taxon>
        <taxon>Pseudomonadota</taxon>
        <taxon>Alphaproteobacteria</taxon>
        <taxon>Hyphomicrobiales</taxon>
        <taxon>Phyllobacteriaceae</taxon>
        <taxon>Nitratireductor</taxon>
    </lineage>
</organism>
<keyword evidence="3 5" id="KW-1133">Transmembrane helix</keyword>
<feature type="transmembrane region" description="Helical" evidence="5">
    <location>
        <begin position="165"/>
        <end position="184"/>
    </location>
</feature>
<sequence length="363" mass="38063">MIRNPAWTLAAPIVALGLSFFIEHQAGETTSVFLLLLAAPFLFLSVFSAVHHAEVIAHRVGQPFGSILLALAVTIIEVSLIVSVLLADPAGDSPVARDTVFAAIMIVLNGIVGVCLLVGGIRYHEQGFQGRSATAALGVLGTLAVLGLVLPNFTVGEPGPVYAPAQLIFVAVVSLSLYALFLFVQMFSHRDDFLDIGEPQGHGHDHAHEPPPRRMLISSLLALPVSLVAVVMLAEILADPVGEKIEQAGLPDALVGVVIALMVLMPEGIASIRAAAQNRLQTSLNLALGSALASLCLTIPTVALISVFQGKTLILGLASEHMVLLVLTLFTSTLSLATGRTTIMQGGIHLVIFAAFITISILP</sequence>
<proteinExistence type="predicted"/>
<feature type="transmembrane region" description="Helical" evidence="5">
    <location>
        <begin position="284"/>
        <end position="308"/>
    </location>
</feature>
<gene>
    <name evidence="7" type="ORF">R2G56_17400</name>
</gene>
<evidence type="ECO:0000256" key="3">
    <source>
        <dbReference type="ARBA" id="ARBA00022989"/>
    </source>
</evidence>
<evidence type="ECO:0000256" key="1">
    <source>
        <dbReference type="ARBA" id="ARBA00004141"/>
    </source>
</evidence>
<feature type="transmembrane region" description="Helical" evidence="5">
    <location>
        <begin position="64"/>
        <end position="87"/>
    </location>
</feature>
<feature type="transmembrane region" description="Helical" evidence="5">
    <location>
        <begin position="133"/>
        <end position="153"/>
    </location>
</feature>
<feature type="domain" description="Sodium/calcium exchanger membrane region" evidence="6">
    <location>
        <begin position="31"/>
        <end position="186"/>
    </location>
</feature>
<feature type="transmembrane region" description="Helical" evidence="5">
    <location>
        <begin position="99"/>
        <end position="121"/>
    </location>
</feature>
<reference evidence="7 8" key="1">
    <citation type="submission" date="2023-10" db="EMBL/GenBank/DDBJ databases">
        <authorList>
            <person name="Venkata Ramana C."/>
            <person name="Sasikala C."/>
            <person name="Dhurka M."/>
        </authorList>
    </citation>
    <scope>NUCLEOTIDE SEQUENCE [LARGE SCALE GENOMIC DNA]</scope>
    <source>
        <strain evidence="7 8">KCTC 32151</strain>
    </source>
</reference>
<feature type="domain" description="Sodium/calcium exchanger membrane region" evidence="6">
    <location>
        <begin position="219"/>
        <end position="361"/>
    </location>
</feature>
<comment type="caution">
    <text evidence="7">The sequence shown here is derived from an EMBL/GenBank/DDBJ whole genome shotgun (WGS) entry which is preliminary data.</text>
</comment>
<keyword evidence="4 5" id="KW-0472">Membrane</keyword>
<dbReference type="EMBL" id="JAWLIP010000008">
    <property type="protein sequence ID" value="MDV6228074.1"/>
    <property type="molecule type" value="Genomic_DNA"/>
</dbReference>
<keyword evidence="2 5" id="KW-0812">Transmembrane</keyword>
<dbReference type="PANTHER" id="PTHR37958">
    <property type="entry name" value="SODIUM-POTASSIUM/PROTON ANTIPORTER CHAA"/>
    <property type="match status" value="1"/>
</dbReference>
<evidence type="ECO:0000313" key="8">
    <source>
        <dbReference type="Proteomes" id="UP001185659"/>
    </source>
</evidence>
<evidence type="ECO:0000259" key="6">
    <source>
        <dbReference type="Pfam" id="PF01699"/>
    </source>
</evidence>
<dbReference type="InterPro" id="IPR052946">
    <property type="entry name" value="Alkaline_pH_Ca-Antiporter"/>
</dbReference>
<feature type="transmembrane region" description="Helical" evidence="5">
    <location>
        <begin position="216"/>
        <end position="238"/>
    </location>
</feature>
<evidence type="ECO:0000313" key="7">
    <source>
        <dbReference type="EMBL" id="MDV6228074.1"/>
    </source>
</evidence>
<dbReference type="RefSeq" id="WP_206544609.1">
    <property type="nucleotide sequence ID" value="NZ_CP177239.1"/>
</dbReference>
<evidence type="ECO:0000256" key="2">
    <source>
        <dbReference type="ARBA" id="ARBA00022692"/>
    </source>
</evidence>
<comment type="subcellular location">
    <subcellularLocation>
        <location evidence="1">Membrane</location>
        <topology evidence="1">Multi-pass membrane protein</topology>
    </subcellularLocation>
</comment>
<evidence type="ECO:0000256" key="5">
    <source>
        <dbReference type="SAM" id="Phobius"/>
    </source>
</evidence>
<dbReference type="InterPro" id="IPR004837">
    <property type="entry name" value="NaCa_Exmemb"/>
</dbReference>
<accession>A0ABU4APA9</accession>
<dbReference type="PANTHER" id="PTHR37958:SF1">
    <property type="entry name" value="SODIUM-POTASSIUM_PROTON ANTIPORTER CHAA"/>
    <property type="match status" value="1"/>
</dbReference>
<name>A0ABU4APA9_9HYPH</name>
<feature type="transmembrane region" description="Helical" evidence="5">
    <location>
        <begin position="31"/>
        <end position="52"/>
    </location>
</feature>
<dbReference type="Proteomes" id="UP001185659">
    <property type="component" value="Unassembled WGS sequence"/>
</dbReference>
<dbReference type="InterPro" id="IPR044880">
    <property type="entry name" value="NCX_ion-bd_dom_sf"/>
</dbReference>
<keyword evidence="8" id="KW-1185">Reference proteome</keyword>
<feature type="transmembrane region" description="Helical" evidence="5">
    <location>
        <begin position="253"/>
        <end position="272"/>
    </location>
</feature>
<dbReference type="Pfam" id="PF01699">
    <property type="entry name" value="Na_Ca_ex"/>
    <property type="match status" value="2"/>
</dbReference>
<dbReference type="Gene3D" id="1.20.1420.30">
    <property type="entry name" value="NCX, central ion-binding region"/>
    <property type="match status" value="1"/>
</dbReference>
<evidence type="ECO:0000256" key="4">
    <source>
        <dbReference type="ARBA" id="ARBA00023136"/>
    </source>
</evidence>
<protein>
    <submittedName>
        <fullName evidence="7">Ionic transporter y4hA</fullName>
    </submittedName>
</protein>
<feature type="transmembrane region" description="Helical" evidence="5">
    <location>
        <begin position="314"/>
        <end position="336"/>
    </location>
</feature>
<feature type="transmembrane region" description="Helical" evidence="5">
    <location>
        <begin position="343"/>
        <end position="362"/>
    </location>
</feature>